<feature type="transmembrane region" description="Helical" evidence="1">
    <location>
        <begin position="49"/>
        <end position="69"/>
    </location>
</feature>
<keyword evidence="1" id="KW-0472">Membrane</keyword>
<accession>A0A481Z0T1</accession>
<keyword evidence="1" id="KW-1133">Transmembrane helix</keyword>
<evidence type="ECO:0008006" key="3">
    <source>
        <dbReference type="Google" id="ProtNLM"/>
    </source>
</evidence>
<dbReference type="EMBL" id="MK500395">
    <property type="protein sequence ID" value="QBK88677.1"/>
    <property type="molecule type" value="Genomic_DNA"/>
</dbReference>
<gene>
    <name evidence="2" type="ORF">LCMiAC01_03550</name>
</gene>
<name>A0A481Z0T1_9VIRU</name>
<evidence type="ECO:0000313" key="2">
    <source>
        <dbReference type="EMBL" id="QBK88677.1"/>
    </source>
</evidence>
<protein>
    <recommendedName>
        <fullName evidence="3">Transmembrane protein</fullName>
    </recommendedName>
</protein>
<proteinExistence type="predicted"/>
<sequence>MNKTIVLSAGGLTGVVLGGIIGYELGDYLLEYDCYDCIKNKDSHFVIDAMKFGGIVGGIVGTGCGMYLYDKFKKK</sequence>
<keyword evidence="1" id="KW-0812">Transmembrane</keyword>
<reference evidence="2" key="1">
    <citation type="journal article" date="2019" name="MBio">
        <title>Virus Genomes from Deep Sea Sediments Expand the Ocean Megavirome and Support Independent Origins of Viral Gigantism.</title>
        <authorList>
            <person name="Backstrom D."/>
            <person name="Yutin N."/>
            <person name="Jorgensen S.L."/>
            <person name="Dharamshi J."/>
            <person name="Homa F."/>
            <person name="Zaremba-Niedwiedzka K."/>
            <person name="Spang A."/>
            <person name="Wolf Y.I."/>
            <person name="Koonin E.V."/>
            <person name="Ettema T.J."/>
        </authorList>
    </citation>
    <scope>NUCLEOTIDE SEQUENCE</scope>
</reference>
<evidence type="ECO:0000256" key="1">
    <source>
        <dbReference type="SAM" id="Phobius"/>
    </source>
</evidence>
<organism evidence="2">
    <name type="scientific">Mimivirus LCMiAC01</name>
    <dbReference type="NCBI Taxonomy" id="2506608"/>
    <lineage>
        <taxon>Viruses</taxon>
        <taxon>Varidnaviria</taxon>
        <taxon>Bamfordvirae</taxon>
        <taxon>Nucleocytoviricota</taxon>
        <taxon>Megaviricetes</taxon>
        <taxon>Imitervirales</taxon>
        <taxon>Mimiviridae</taxon>
        <taxon>Klosneuvirinae</taxon>
    </lineage>
</organism>